<dbReference type="InterPro" id="IPR003173">
    <property type="entry name" value="PC4_C"/>
</dbReference>
<dbReference type="Pfam" id="PF02229">
    <property type="entry name" value="PC4"/>
    <property type="match status" value="1"/>
</dbReference>
<organism evidence="2 3">
    <name type="scientific">Anaerobacterium chartisolvens</name>
    <dbReference type="NCBI Taxonomy" id="1297424"/>
    <lineage>
        <taxon>Bacteria</taxon>
        <taxon>Bacillati</taxon>
        <taxon>Bacillota</taxon>
        <taxon>Clostridia</taxon>
        <taxon>Eubacteriales</taxon>
        <taxon>Oscillospiraceae</taxon>
        <taxon>Anaerobacterium</taxon>
    </lineage>
</organism>
<dbReference type="GO" id="GO:0006355">
    <property type="term" value="P:regulation of DNA-templated transcription"/>
    <property type="evidence" value="ECO:0007669"/>
    <property type="project" value="InterPro"/>
</dbReference>
<keyword evidence="3" id="KW-1185">Reference proteome</keyword>
<evidence type="ECO:0000313" key="3">
    <source>
        <dbReference type="Proteomes" id="UP000253034"/>
    </source>
</evidence>
<feature type="domain" description="Transcriptional coactivator p15 (PC4) C-terminal" evidence="1">
    <location>
        <begin position="23"/>
        <end position="69"/>
    </location>
</feature>
<evidence type="ECO:0000259" key="1">
    <source>
        <dbReference type="Pfam" id="PF02229"/>
    </source>
</evidence>
<gene>
    <name evidence="2" type="ORF">DFR58_101184</name>
</gene>
<dbReference type="EMBL" id="QPJT01000001">
    <property type="protein sequence ID" value="RCX20980.1"/>
    <property type="molecule type" value="Genomic_DNA"/>
</dbReference>
<evidence type="ECO:0000313" key="2">
    <source>
        <dbReference type="EMBL" id="RCX20980.1"/>
    </source>
</evidence>
<dbReference type="RefSeq" id="WP_114295926.1">
    <property type="nucleotide sequence ID" value="NZ_QPJT01000001.1"/>
</dbReference>
<comment type="caution">
    <text evidence="2">The sequence shown here is derived from an EMBL/GenBank/DDBJ whole genome shotgun (WGS) entry which is preliminary data.</text>
</comment>
<dbReference type="Proteomes" id="UP000253034">
    <property type="component" value="Unassembled WGS sequence"/>
</dbReference>
<protein>
    <submittedName>
        <fullName evidence="2">Transcriptional coactivator p15 (PC4)</fullName>
    </submittedName>
</protein>
<dbReference type="SUPFAM" id="SSF54447">
    <property type="entry name" value="ssDNA-binding transcriptional regulator domain"/>
    <property type="match status" value="1"/>
</dbReference>
<dbReference type="OrthoDB" id="2085353at2"/>
<proteinExistence type="predicted"/>
<sequence length="75" mass="8880">MADFWDSEELVGKIVKNSREEIHIKTVEKNKKKYVDIRVFWYDSNSDTFKPSQKGVTMAYDNYNEFKEIIAGIQI</sequence>
<dbReference type="Gene3D" id="2.30.31.10">
    <property type="entry name" value="Transcriptional Coactivator Pc4, Chain A"/>
    <property type="match status" value="1"/>
</dbReference>
<name>A0A369BHE7_9FIRM</name>
<accession>A0A369BHE7</accession>
<dbReference type="GO" id="GO:0003677">
    <property type="term" value="F:DNA binding"/>
    <property type="evidence" value="ECO:0007669"/>
    <property type="project" value="InterPro"/>
</dbReference>
<reference evidence="2 3" key="1">
    <citation type="submission" date="2018-07" db="EMBL/GenBank/DDBJ databases">
        <title>Genomic Encyclopedia of Type Strains, Phase IV (KMG-IV): sequencing the most valuable type-strain genomes for metagenomic binning, comparative biology and taxonomic classification.</title>
        <authorList>
            <person name="Goeker M."/>
        </authorList>
    </citation>
    <scope>NUCLEOTIDE SEQUENCE [LARGE SCALE GENOMIC DNA]</scope>
    <source>
        <strain evidence="2 3">DSM 27016</strain>
    </source>
</reference>
<dbReference type="AlphaFoldDB" id="A0A369BHE7"/>
<dbReference type="InterPro" id="IPR009044">
    <property type="entry name" value="ssDNA-bd_transcriptional_reg"/>
</dbReference>